<feature type="transmembrane region" description="Helical" evidence="8">
    <location>
        <begin position="239"/>
        <end position="261"/>
    </location>
</feature>
<evidence type="ECO:0000256" key="8">
    <source>
        <dbReference type="SAM" id="Phobius"/>
    </source>
</evidence>
<evidence type="ECO:0008006" key="11">
    <source>
        <dbReference type="Google" id="ProtNLM"/>
    </source>
</evidence>
<feature type="region of interest" description="Disordered" evidence="7">
    <location>
        <begin position="1"/>
        <end position="33"/>
    </location>
</feature>
<evidence type="ECO:0000256" key="6">
    <source>
        <dbReference type="ARBA" id="ARBA00023136"/>
    </source>
</evidence>
<sequence length="372" mass="37911">MSDDIGKKASGRRDVPPGRPSGQDATTAGLTRPGRLTRRLPGLALCVAVAAVATVAGTWLPIVGGPVAGIVTGVLIAAVRRPGERLQPGIVTAGKFVLQLAVVLLGCQLSLAQVVEVGGSSLPVMVGSLVACLTAAYFLGRKLGITRDLRTLIGVGTGICGASAIAAVTPVIGAASAEVAYAVSTIFLFNIAAVLLFPFLGHLLGLGQHAFGLFAGTAVNDMSSVVASATTYGDEAGQYAVVVKLTRTLLIIPICLGLAALANRRRAAAHPGAPAEPAPTGRVNVLKLVPWFLIGFLLTAGANTAGLIPDRAHSGLSTLSVFLITVALSAIGLSTDMARLRRAGHRPLLLGGCLWIVVSVTSLCLQYLSAQI</sequence>
<feature type="compositionally biased region" description="Basic and acidic residues" evidence="7">
    <location>
        <begin position="1"/>
        <end position="16"/>
    </location>
</feature>
<evidence type="ECO:0000256" key="3">
    <source>
        <dbReference type="ARBA" id="ARBA00022475"/>
    </source>
</evidence>
<dbReference type="RefSeq" id="WP_190177159.1">
    <property type="nucleotide sequence ID" value="NZ_BMVF01000004.1"/>
</dbReference>
<feature type="transmembrane region" description="Helical" evidence="8">
    <location>
        <begin position="91"/>
        <end position="115"/>
    </location>
</feature>
<dbReference type="GO" id="GO:0005886">
    <property type="term" value="C:plasma membrane"/>
    <property type="evidence" value="ECO:0007669"/>
    <property type="project" value="UniProtKB-SubCell"/>
</dbReference>
<comment type="similarity">
    <text evidence="2">Belongs to the UPF0324 family.</text>
</comment>
<dbReference type="PANTHER" id="PTHR30106:SF1">
    <property type="entry name" value="UPF0324 MEMBRANE PROTEIN FN0533"/>
    <property type="match status" value="1"/>
</dbReference>
<feature type="transmembrane region" description="Helical" evidence="8">
    <location>
        <begin position="152"/>
        <end position="173"/>
    </location>
</feature>
<feature type="transmembrane region" description="Helical" evidence="8">
    <location>
        <begin position="211"/>
        <end position="233"/>
    </location>
</feature>
<reference evidence="9" key="1">
    <citation type="journal article" date="2014" name="Int. J. Syst. Evol. Microbiol.">
        <title>Complete genome sequence of Corynebacterium casei LMG S-19264T (=DSM 44701T), isolated from a smear-ripened cheese.</title>
        <authorList>
            <consortium name="US DOE Joint Genome Institute (JGI-PGF)"/>
            <person name="Walter F."/>
            <person name="Albersmeier A."/>
            <person name="Kalinowski J."/>
            <person name="Ruckert C."/>
        </authorList>
    </citation>
    <scope>NUCLEOTIDE SEQUENCE</scope>
    <source>
        <strain evidence="9">JCM 4654</strain>
    </source>
</reference>
<name>A0A918Y1C2_9ACTN</name>
<dbReference type="Proteomes" id="UP000608955">
    <property type="component" value="Unassembled WGS sequence"/>
</dbReference>
<dbReference type="AlphaFoldDB" id="A0A918Y1C2"/>
<keyword evidence="5 8" id="KW-1133">Transmembrane helix</keyword>
<feature type="transmembrane region" description="Helical" evidence="8">
    <location>
        <begin position="62"/>
        <end position="79"/>
    </location>
</feature>
<gene>
    <name evidence="9" type="ORF">GCM10010508_17590</name>
</gene>
<dbReference type="EMBL" id="BMVF01000004">
    <property type="protein sequence ID" value="GHD87102.1"/>
    <property type="molecule type" value="Genomic_DNA"/>
</dbReference>
<evidence type="ECO:0000256" key="1">
    <source>
        <dbReference type="ARBA" id="ARBA00004651"/>
    </source>
</evidence>
<protein>
    <recommendedName>
        <fullName evidence="11">Membrane protein YeiH</fullName>
    </recommendedName>
</protein>
<proteinExistence type="inferred from homology"/>
<evidence type="ECO:0000313" key="10">
    <source>
        <dbReference type="Proteomes" id="UP000608955"/>
    </source>
</evidence>
<evidence type="ECO:0000256" key="5">
    <source>
        <dbReference type="ARBA" id="ARBA00022989"/>
    </source>
</evidence>
<evidence type="ECO:0000256" key="7">
    <source>
        <dbReference type="SAM" id="MobiDB-lite"/>
    </source>
</evidence>
<feature type="transmembrane region" description="Helical" evidence="8">
    <location>
        <begin position="347"/>
        <end position="368"/>
    </location>
</feature>
<dbReference type="Pfam" id="PF03601">
    <property type="entry name" value="Cons_hypoth698"/>
    <property type="match status" value="1"/>
</dbReference>
<feature type="transmembrane region" description="Helical" evidence="8">
    <location>
        <begin position="314"/>
        <end position="335"/>
    </location>
</feature>
<keyword evidence="3" id="KW-1003">Cell membrane</keyword>
<organism evidence="9 10">
    <name type="scientific">Streptomyces naganishii JCM 4654</name>
    <dbReference type="NCBI Taxonomy" id="1306179"/>
    <lineage>
        <taxon>Bacteria</taxon>
        <taxon>Bacillati</taxon>
        <taxon>Actinomycetota</taxon>
        <taxon>Actinomycetes</taxon>
        <taxon>Kitasatosporales</taxon>
        <taxon>Streptomycetaceae</taxon>
        <taxon>Streptomyces</taxon>
    </lineage>
</organism>
<dbReference type="PANTHER" id="PTHR30106">
    <property type="entry name" value="INNER MEMBRANE PROTEIN YEIH-RELATED"/>
    <property type="match status" value="1"/>
</dbReference>
<dbReference type="InterPro" id="IPR018383">
    <property type="entry name" value="UPF0324_pro"/>
</dbReference>
<keyword evidence="10" id="KW-1185">Reference proteome</keyword>
<feature type="transmembrane region" description="Helical" evidence="8">
    <location>
        <begin position="288"/>
        <end position="308"/>
    </location>
</feature>
<keyword evidence="6 8" id="KW-0472">Membrane</keyword>
<keyword evidence="4 8" id="KW-0812">Transmembrane</keyword>
<accession>A0A918Y1C2</accession>
<reference evidence="9" key="2">
    <citation type="submission" date="2020-09" db="EMBL/GenBank/DDBJ databases">
        <authorList>
            <person name="Sun Q."/>
            <person name="Ohkuma M."/>
        </authorList>
    </citation>
    <scope>NUCLEOTIDE SEQUENCE</scope>
    <source>
        <strain evidence="9">JCM 4654</strain>
    </source>
</reference>
<evidence type="ECO:0000256" key="2">
    <source>
        <dbReference type="ARBA" id="ARBA00007977"/>
    </source>
</evidence>
<evidence type="ECO:0000313" key="9">
    <source>
        <dbReference type="EMBL" id="GHD87102.1"/>
    </source>
</evidence>
<feature type="transmembrane region" description="Helical" evidence="8">
    <location>
        <begin position="121"/>
        <end position="140"/>
    </location>
</feature>
<comment type="caution">
    <text evidence="9">The sequence shown here is derived from an EMBL/GenBank/DDBJ whole genome shotgun (WGS) entry which is preliminary data.</text>
</comment>
<comment type="subcellular location">
    <subcellularLocation>
        <location evidence="1">Cell membrane</location>
        <topology evidence="1">Multi-pass membrane protein</topology>
    </subcellularLocation>
</comment>
<feature type="transmembrane region" description="Helical" evidence="8">
    <location>
        <begin position="179"/>
        <end position="199"/>
    </location>
</feature>
<evidence type="ECO:0000256" key="4">
    <source>
        <dbReference type="ARBA" id="ARBA00022692"/>
    </source>
</evidence>